<dbReference type="InParanoid" id="E2B244"/>
<protein>
    <submittedName>
        <fullName evidence="2">Uncharacterized protein</fullName>
    </submittedName>
</protein>
<keyword evidence="1" id="KW-0732">Signal</keyword>
<evidence type="ECO:0000313" key="2">
    <source>
        <dbReference type="EMBL" id="EFN60245.1"/>
    </source>
</evidence>
<dbReference type="EMBL" id="GL445052">
    <property type="protein sequence ID" value="EFN60245.1"/>
    <property type="molecule type" value="Genomic_DNA"/>
</dbReference>
<gene>
    <name evidence="2" type="ORF">EAG_03209</name>
</gene>
<evidence type="ECO:0000313" key="3">
    <source>
        <dbReference type="Proteomes" id="UP000000311"/>
    </source>
</evidence>
<sequence length="116" mass="13003">MKIIVLCVCVLGFALSDLVGNKTIRQSAEEAEGALREKLETCMTENNVTFDAWSEAVQILINVHKKPENVEKSRKLGCILACYLKKQDLPAILTKDFKMDDKLASDLTKLLQHLPD</sequence>
<dbReference type="GO" id="GO:0005549">
    <property type="term" value="F:odorant binding"/>
    <property type="evidence" value="ECO:0007669"/>
    <property type="project" value="InterPro"/>
</dbReference>
<keyword evidence="3" id="KW-1185">Reference proteome</keyword>
<dbReference type="Proteomes" id="UP000000311">
    <property type="component" value="Unassembled WGS sequence"/>
</dbReference>
<feature type="chain" id="PRO_5003157754" evidence="1">
    <location>
        <begin position="17"/>
        <end position="116"/>
    </location>
</feature>
<dbReference type="SUPFAM" id="SSF47565">
    <property type="entry name" value="Insect pheromone/odorant-binding proteins"/>
    <property type="match status" value="1"/>
</dbReference>
<name>E2B244_CAMFO</name>
<organism evidence="3">
    <name type="scientific">Camponotus floridanus</name>
    <name type="common">Florida carpenter ant</name>
    <dbReference type="NCBI Taxonomy" id="104421"/>
    <lineage>
        <taxon>Eukaryota</taxon>
        <taxon>Metazoa</taxon>
        <taxon>Ecdysozoa</taxon>
        <taxon>Arthropoda</taxon>
        <taxon>Hexapoda</taxon>
        <taxon>Insecta</taxon>
        <taxon>Pterygota</taxon>
        <taxon>Neoptera</taxon>
        <taxon>Endopterygota</taxon>
        <taxon>Hymenoptera</taxon>
        <taxon>Apocrita</taxon>
        <taxon>Aculeata</taxon>
        <taxon>Formicoidea</taxon>
        <taxon>Formicidae</taxon>
        <taxon>Formicinae</taxon>
        <taxon>Camponotus</taxon>
    </lineage>
</organism>
<dbReference type="OrthoDB" id="6595846at2759"/>
<accession>E2B244</accession>
<feature type="signal peptide" evidence="1">
    <location>
        <begin position="1"/>
        <end position="16"/>
    </location>
</feature>
<dbReference type="Gene3D" id="1.10.238.20">
    <property type="entry name" value="Pheromone/general odorant binding protein domain"/>
    <property type="match status" value="1"/>
</dbReference>
<reference evidence="2 3" key="1">
    <citation type="journal article" date="2010" name="Science">
        <title>Genomic comparison of the ants Camponotus floridanus and Harpegnathos saltator.</title>
        <authorList>
            <person name="Bonasio R."/>
            <person name="Zhang G."/>
            <person name="Ye C."/>
            <person name="Mutti N.S."/>
            <person name="Fang X."/>
            <person name="Qin N."/>
            <person name="Donahue G."/>
            <person name="Yang P."/>
            <person name="Li Q."/>
            <person name="Li C."/>
            <person name="Zhang P."/>
            <person name="Huang Z."/>
            <person name="Berger S.L."/>
            <person name="Reinberg D."/>
            <person name="Wang J."/>
            <person name="Liebig J."/>
        </authorList>
    </citation>
    <scope>NUCLEOTIDE SEQUENCE [LARGE SCALE GENOMIC DNA]</scope>
    <source>
        <strain evidence="3">C129</strain>
    </source>
</reference>
<proteinExistence type="predicted"/>
<evidence type="ECO:0000256" key="1">
    <source>
        <dbReference type="SAM" id="SignalP"/>
    </source>
</evidence>
<dbReference type="InterPro" id="IPR036728">
    <property type="entry name" value="PBP_GOBP_sf"/>
</dbReference>
<dbReference type="AlphaFoldDB" id="E2B244"/>